<organism evidence="6 7">
    <name type="scientific">Truncatella angustata</name>
    <dbReference type="NCBI Taxonomy" id="152316"/>
    <lineage>
        <taxon>Eukaryota</taxon>
        <taxon>Fungi</taxon>
        <taxon>Dikarya</taxon>
        <taxon>Ascomycota</taxon>
        <taxon>Pezizomycotina</taxon>
        <taxon>Sordariomycetes</taxon>
        <taxon>Xylariomycetidae</taxon>
        <taxon>Amphisphaeriales</taxon>
        <taxon>Sporocadaceae</taxon>
        <taxon>Truncatella</taxon>
    </lineage>
</organism>
<evidence type="ECO:0000313" key="7">
    <source>
        <dbReference type="Proteomes" id="UP000758603"/>
    </source>
</evidence>
<evidence type="ECO:0000313" key="6">
    <source>
        <dbReference type="EMBL" id="KAH6643370.1"/>
    </source>
</evidence>
<gene>
    <name evidence="6" type="ORF">BKA67DRAFT_133615</name>
</gene>
<dbReference type="GO" id="GO:0008270">
    <property type="term" value="F:zinc ion binding"/>
    <property type="evidence" value="ECO:0007669"/>
    <property type="project" value="UniProtKB-KW"/>
</dbReference>
<dbReference type="PROSITE" id="PS50865">
    <property type="entry name" value="ZF_MYND_2"/>
    <property type="match status" value="1"/>
</dbReference>
<feature type="domain" description="MYND-type" evidence="5">
    <location>
        <begin position="79"/>
        <end position="116"/>
    </location>
</feature>
<name>A0A9P8RKE5_9PEZI</name>
<sequence>MTTSDTTTPLFQKTDNKNANIFNVAMTFSIISTTSMDTSSSKNDSSASFSNPWYDGTFYPDCDVNDSLDCEDTGAASLCLMCDQEGTKQCGSCHEARYCSPSCQTGDWAYTTKRVCPVAGDGYLNARRLAMEPQDFRAHDFRSVVNFLHAKIPKQCVVDPERFVLCRDCEMVPAVKVNCDGDVARFRHSCPRASRSCRASSPSWFLPACRPSCSSACRGLRCSACRGMSAWRTATRT</sequence>
<keyword evidence="1" id="KW-0479">Metal-binding</keyword>
<comment type="caution">
    <text evidence="6">The sequence shown here is derived from an EMBL/GenBank/DDBJ whole genome shotgun (WGS) entry which is preliminary data.</text>
</comment>
<evidence type="ECO:0000259" key="5">
    <source>
        <dbReference type="PROSITE" id="PS50865"/>
    </source>
</evidence>
<keyword evidence="2 4" id="KW-0863">Zinc-finger</keyword>
<dbReference type="RefSeq" id="XP_045951300.1">
    <property type="nucleotide sequence ID" value="XM_046095021.1"/>
</dbReference>
<dbReference type="Gene3D" id="6.10.140.2220">
    <property type="match status" value="1"/>
</dbReference>
<dbReference type="SUPFAM" id="SSF144232">
    <property type="entry name" value="HIT/MYND zinc finger-like"/>
    <property type="match status" value="1"/>
</dbReference>
<evidence type="ECO:0000256" key="3">
    <source>
        <dbReference type="ARBA" id="ARBA00022833"/>
    </source>
</evidence>
<dbReference type="Pfam" id="PF01753">
    <property type="entry name" value="zf-MYND"/>
    <property type="match status" value="1"/>
</dbReference>
<dbReference type="GeneID" id="70123914"/>
<keyword evidence="7" id="KW-1185">Reference proteome</keyword>
<dbReference type="AlphaFoldDB" id="A0A9P8RKE5"/>
<evidence type="ECO:0000256" key="1">
    <source>
        <dbReference type="ARBA" id="ARBA00022723"/>
    </source>
</evidence>
<evidence type="ECO:0000256" key="4">
    <source>
        <dbReference type="PROSITE-ProRule" id="PRU00134"/>
    </source>
</evidence>
<dbReference type="EMBL" id="JAGPXC010000013">
    <property type="protein sequence ID" value="KAH6643370.1"/>
    <property type="molecule type" value="Genomic_DNA"/>
</dbReference>
<reference evidence="6" key="1">
    <citation type="journal article" date="2021" name="Nat. Commun.">
        <title>Genetic determinants of endophytism in the Arabidopsis root mycobiome.</title>
        <authorList>
            <person name="Mesny F."/>
            <person name="Miyauchi S."/>
            <person name="Thiergart T."/>
            <person name="Pickel B."/>
            <person name="Atanasova L."/>
            <person name="Karlsson M."/>
            <person name="Huettel B."/>
            <person name="Barry K.W."/>
            <person name="Haridas S."/>
            <person name="Chen C."/>
            <person name="Bauer D."/>
            <person name="Andreopoulos W."/>
            <person name="Pangilinan J."/>
            <person name="LaButti K."/>
            <person name="Riley R."/>
            <person name="Lipzen A."/>
            <person name="Clum A."/>
            <person name="Drula E."/>
            <person name="Henrissat B."/>
            <person name="Kohler A."/>
            <person name="Grigoriev I.V."/>
            <person name="Martin F.M."/>
            <person name="Hacquard S."/>
        </authorList>
    </citation>
    <scope>NUCLEOTIDE SEQUENCE</scope>
    <source>
        <strain evidence="6">MPI-SDFR-AT-0073</strain>
    </source>
</reference>
<dbReference type="Proteomes" id="UP000758603">
    <property type="component" value="Unassembled WGS sequence"/>
</dbReference>
<accession>A0A9P8RKE5</accession>
<proteinExistence type="predicted"/>
<evidence type="ECO:0000256" key="2">
    <source>
        <dbReference type="ARBA" id="ARBA00022771"/>
    </source>
</evidence>
<dbReference type="InterPro" id="IPR002893">
    <property type="entry name" value="Znf_MYND"/>
</dbReference>
<keyword evidence="3" id="KW-0862">Zinc</keyword>
<protein>
    <recommendedName>
        <fullName evidence="5">MYND-type domain-containing protein</fullName>
    </recommendedName>
</protein>
<dbReference type="OrthoDB" id="437457at2759"/>